<dbReference type="InterPro" id="IPR050771">
    <property type="entry name" value="Alpha-ketoacid_DH_E1_comp"/>
</dbReference>
<reference evidence="3 4" key="1">
    <citation type="submission" date="2021-07" db="EMBL/GenBank/DDBJ databases">
        <title>The Aristolochia fimbriata genome: insights into angiosperm evolution, floral development and chemical biosynthesis.</title>
        <authorList>
            <person name="Jiao Y."/>
        </authorList>
    </citation>
    <scope>NUCLEOTIDE SEQUENCE [LARGE SCALE GENOMIC DNA]</scope>
    <source>
        <strain evidence="3">IBCAS-2021</strain>
        <tissue evidence="3">Leaf</tissue>
    </source>
</reference>
<dbReference type="EMBL" id="JAINDJ010000002">
    <property type="protein sequence ID" value="KAG9457219.1"/>
    <property type="molecule type" value="Genomic_DNA"/>
</dbReference>
<evidence type="ECO:0000313" key="3">
    <source>
        <dbReference type="EMBL" id="KAG9457219.1"/>
    </source>
</evidence>
<dbReference type="Proteomes" id="UP000825729">
    <property type="component" value="Unassembled WGS sequence"/>
</dbReference>
<dbReference type="PANTHER" id="PTHR43380:SF1">
    <property type="entry name" value="2-OXOISOVALERATE DEHYDROGENASE SUBUNIT ALPHA, MITOCHONDRIAL"/>
    <property type="match status" value="1"/>
</dbReference>
<dbReference type="PANTHER" id="PTHR43380">
    <property type="entry name" value="2-OXOISOVALERATE DEHYDROGENASE SUBUNIT ALPHA, MITOCHONDRIAL"/>
    <property type="match status" value="1"/>
</dbReference>
<organism evidence="3 4">
    <name type="scientific">Aristolochia fimbriata</name>
    <name type="common">White veined hardy Dutchman's pipe vine</name>
    <dbReference type="NCBI Taxonomy" id="158543"/>
    <lineage>
        <taxon>Eukaryota</taxon>
        <taxon>Viridiplantae</taxon>
        <taxon>Streptophyta</taxon>
        <taxon>Embryophyta</taxon>
        <taxon>Tracheophyta</taxon>
        <taxon>Spermatophyta</taxon>
        <taxon>Magnoliopsida</taxon>
        <taxon>Magnoliidae</taxon>
        <taxon>Piperales</taxon>
        <taxon>Aristolochiaceae</taxon>
        <taxon>Aristolochia</taxon>
    </lineage>
</organism>
<dbReference type="SUPFAM" id="SSF52518">
    <property type="entry name" value="Thiamin diphosphate-binding fold (THDP-binding)"/>
    <property type="match status" value="1"/>
</dbReference>
<proteinExistence type="predicted"/>
<keyword evidence="4" id="KW-1185">Reference proteome</keyword>
<gene>
    <name evidence="3" type="ORF">H6P81_001727</name>
</gene>
<protein>
    <recommendedName>
        <fullName evidence="2">Dehydrogenase E1 component domain-containing protein</fullName>
    </recommendedName>
</protein>
<accession>A0AAV7F983</accession>
<dbReference type="Pfam" id="PF00676">
    <property type="entry name" value="E1_dh"/>
    <property type="match status" value="1"/>
</dbReference>
<dbReference type="InterPro" id="IPR001017">
    <property type="entry name" value="DH_E1"/>
</dbReference>
<evidence type="ECO:0000313" key="4">
    <source>
        <dbReference type="Proteomes" id="UP000825729"/>
    </source>
</evidence>
<dbReference type="GO" id="GO:0016624">
    <property type="term" value="F:oxidoreductase activity, acting on the aldehyde or oxo group of donors, disulfide as acceptor"/>
    <property type="evidence" value="ECO:0007669"/>
    <property type="project" value="InterPro"/>
</dbReference>
<dbReference type="Gene3D" id="3.40.50.970">
    <property type="match status" value="1"/>
</dbReference>
<evidence type="ECO:0000256" key="1">
    <source>
        <dbReference type="ARBA" id="ARBA00023002"/>
    </source>
</evidence>
<dbReference type="GO" id="GO:0009083">
    <property type="term" value="P:branched-chain amino acid catabolic process"/>
    <property type="evidence" value="ECO:0007669"/>
    <property type="project" value="TreeGrafter"/>
</dbReference>
<comment type="caution">
    <text evidence="3">The sequence shown here is derived from an EMBL/GenBank/DDBJ whole genome shotgun (WGS) entry which is preliminary data.</text>
</comment>
<evidence type="ECO:0000259" key="2">
    <source>
        <dbReference type="Pfam" id="PF00676"/>
    </source>
</evidence>
<dbReference type="InterPro" id="IPR029061">
    <property type="entry name" value="THDP-binding"/>
</dbReference>
<sequence>MACTRSKCICFLVKNVVLLRNVGITALQVTNLQSGKLVRENSSLGSAIFDSSVACLRPVRFHSQTREERVAAFKPHSQILEFPEGTVTLTSDMKFMSESAIRAPCYRVFDESGQPITRSFEQPSKELALKMYNDMVTLQIMDTIFYEAQSRGRISKYMASTGEEAIAIASAAAVENDDVIFPQYRETGALIWRGFTLQEFANQLLGT</sequence>
<feature type="domain" description="Dehydrogenase E1 component" evidence="2">
    <location>
        <begin position="134"/>
        <end position="206"/>
    </location>
</feature>
<keyword evidence="1" id="KW-0560">Oxidoreductase</keyword>
<dbReference type="AlphaFoldDB" id="A0AAV7F983"/>
<name>A0AAV7F983_ARIFI</name>